<comment type="similarity">
    <text evidence="8">Belongs to the MobA family.</text>
</comment>
<dbReference type="PANTHER" id="PTHR19136:SF81">
    <property type="entry name" value="MOLYBDENUM COFACTOR GUANYLYLTRANSFERASE"/>
    <property type="match status" value="1"/>
</dbReference>
<dbReference type="GO" id="GO:0061603">
    <property type="term" value="F:molybdenum cofactor guanylyltransferase activity"/>
    <property type="evidence" value="ECO:0007669"/>
    <property type="project" value="UniProtKB-EC"/>
</dbReference>
<comment type="catalytic activity">
    <reaction evidence="8">
        <text>Mo-molybdopterin + GTP + H(+) = Mo-molybdopterin guanine dinucleotide + diphosphate</text>
        <dbReference type="Rhea" id="RHEA:34243"/>
        <dbReference type="ChEBI" id="CHEBI:15378"/>
        <dbReference type="ChEBI" id="CHEBI:33019"/>
        <dbReference type="ChEBI" id="CHEBI:37565"/>
        <dbReference type="ChEBI" id="CHEBI:71302"/>
        <dbReference type="ChEBI" id="CHEBI:71310"/>
        <dbReference type="EC" id="2.7.7.77"/>
    </reaction>
</comment>
<keyword evidence="1 8" id="KW-0963">Cytoplasm</keyword>
<evidence type="ECO:0000313" key="11">
    <source>
        <dbReference type="Proteomes" id="UP000838686"/>
    </source>
</evidence>
<dbReference type="InterPro" id="IPR025877">
    <property type="entry name" value="MobA-like_NTP_Trfase"/>
</dbReference>
<evidence type="ECO:0000256" key="6">
    <source>
        <dbReference type="ARBA" id="ARBA00023134"/>
    </source>
</evidence>
<comment type="function">
    <text evidence="8">Transfers a GMP moiety from GTP to Mo-molybdopterin (Mo-MPT) cofactor (Moco or molybdenum cofactor) to form Mo-molybdopterin guanine dinucleotide (Mo-MGD) cofactor.</text>
</comment>
<accession>A0ABM9BUX1</accession>
<comment type="domain">
    <text evidence="8">The N-terminal domain determines nucleotide recognition and specific binding, while the C-terminal domain determines the specific binding to the target protein.</text>
</comment>
<comment type="subcellular location">
    <subcellularLocation>
        <location evidence="8">Cytoplasm</location>
    </subcellularLocation>
</comment>
<sequence>MDGVSISGILLAGGRSSRMGEDKALLDRNGKPLLWHIAQEMAQLCGPLVIAVGDEARKARYRDAVGELADHMLFVSDVYPGSGPLAGLHASLSVLPEGYAFVLACDMPILSETLLRRMIAQTKLRPIAKPKTVCSKSEIVAACDQPDVITAPNQPFHALYHTRIADRLEQLLQNGEYRVMNMLAHMRVEAVPVEADEERAFQNLNTPEAYARFLGGG</sequence>
<evidence type="ECO:0000256" key="3">
    <source>
        <dbReference type="ARBA" id="ARBA00022723"/>
    </source>
</evidence>
<evidence type="ECO:0000256" key="5">
    <source>
        <dbReference type="ARBA" id="ARBA00022842"/>
    </source>
</evidence>
<comment type="caution">
    <text evidence="8">Lacks conserved residue(s) required for the propagation of feature annotation.</text>
</comment>
<dbReference type="InterPro" id="IPR013482">
    <property type="entry name" value="Molybde_CF_guanTrfase"/>
</dbReference>
<dbReference type="CDD" id="cd02503">
    <property type="entry name" value="MobA"/>
    <property type="match status" value="1"/>
</dbReference>
<keyword evidence="2 8" id="KW-0808">Transferase</keyword>
<keyword evidence="6 8" id="KW-0342">GTP-binding</keyword>
<dbReference type="Pfam" id="PF12804">
    <property type="entry name" value="NTP_transf_3"/>
    <property type="match status" value="1"/>
</dbReference>
<name>A0ABM9BUX1_9BACL</name>
<organism evidence="10 11">
    <name type="scientific">Paenibacillus plantiphilus</name>
    <dbReference type="NCBI Taxonomy" id="2905650"/>
    <lineage>
        <taxon>Bacteria</taxon>
        <taxon>Bacillati</taxon>
        <taxon>Bacillota</taxon>
        <taxon>Bacilli</taxon>
        <taxon>Bacillales</taxon>
        <taxon>Paenibacillaceae</taxon>
        <taxon>Paenibacillus</taxon>
    </lineage>
</organism>
<reference evidence="10" key="1">
    <citation type="submission" date="2022-01" db="EMBL/GenBank/DDBJ databases">
        <authorList>
            <person name="Criscuolo A."/>
        </authorList>
    </citation>
    <scope>NUCLEOTIDE SEQUENCE</scope>
    <source>
        <strain evidence="10">CIP111893</strain>
    </source>
</reference>
<feature type="binding site" evidence="8">
    <location>
        <position position="106"/>
    </location>
    <ligand>
        <name>GTP</name>
        <dbReference type="ChEBI" id="CHEBI:37565"/>
    </ligand>
</feature>
<dbReference type="Proteomes" id="UP000838686">
    <property type="component" value="Unassembled WGS sequence"/>
</dbReference>
<comment type="cofactor">
    <cofactor evidence="8">
        <name>Mg(2+)</name>
        <dbReference type="ChEBI" id="CHEBI:18420"/>
    </cofactor>
</comment>
<dbReference type="InterPro" id="IPR029044">
    <property type="entry name" value="Nucleotide-diphossugar_trans"/>
</dbReference>
<keyword evidence="7 8" id="KW-0501">Molybdenum cofactor biosynthesis</keyword>
<feature type="binding site" evidence="8">
    <location>
        <begin position="11"/>
        <end position="13"/>
    </location>
    <ligand>
        <name>GTP</name>
        <dbReference type="ChEBI" id="CHEBI:37565"/>
    </ligand>
</feature>
<dbReference type="PANTHER" id="PTHR19136">
    <property type="entry name" value="MOLYBDENUM COFACTOR GUANYLYLTRANSFERASE"/>
    <property type="match status" value="1"/>
</dbReference>
<keyword evidence="4 8" id="KW-0547">Nucleotide-binding</keyword>
<evidence type="ECO:0000313" key="10">
    <source>
        <dbReference type="EMBL" id="CAH1193620.1"/>
    </source>
</evidence>
<protein>
    <recommendedName>
        <fullName evidence="8">Probable molybdenum cofactor guanylyltransferase</fullName>
        <shortName evidence="8">MoCo guanylyltransferase</shortName>
        <ecNumber evidence="8">2.7.7.77</ecNumber>
    </recommendedName>
    <alternativeName>
        <fullName evidence="8">GTP:molybdopterin guanylyltransferase</fullName>
    </alternativeName>
    <alternativeName>
        <fullName evidence="8">Mo-MPT guanylyltransferase</fullName>
    </alternativeName>
    <alternativeName>
        <fullName evidence="8">Molybdopterin guanylyltransferase</fullName>
    </alternativeName>
    <alternativeName>
        <fullName evidence="8">Molybdopterin-guanine dinucleotide synthase</fullName>
        <shortName evidence="8">MGD synthase</shortName>
    </alternativeName>
</protein>
<dbReference type="EMBL" id="CAKMMF010000002">
    <property type="protein sequence ID" value="CAH1193620.1"/>
    <property type="molecule type" value="Genomic_DNA"/>
</dbReference>
<keyword evidence="5 8" id="KW-0460">Magnesium</keyword>
<comment type="caution">
    <text evidence="10">The sequence shown here is derived from an EMBL/GenBank/DDBJ whole genome shotgun (WGS) entry which is preliminary data.</text>
</comment>
<gene>
    <name evidence="10" type="primary">mobA_1</name>
    <name evidence="8" type="synonym">mobA</name>
    <name evidence="10" type="ORF">PAECIP111893_00511</name>
</gene>
<evidence type="ECO:0000256" key="4">
    <source>
        <dbReference type="ARBA" id="ARBA00022741"/>
    </source>
</evidence>
<keyword evidence="3 8" id="KW-0479">Metal-binding</keyword>
<evidence type="ECO:0000256" key="8">
    <source>
        <dbReference type="HAMAP-Rule" id="MF_00316"/>
    </source>
</evidence>
<evidence type="ECO:0000256" key="2">
    <source>
        <dbReference type="ARBA" id="ARBA00022679"/>
    </source>
</evidence>
<dbReference type="EC" id="2.7.7.77" evidence="8"/>
<feature type="binding site" evidence="8">
    <location>
        <position position="106"/>
    </location>
    <ligand>
        <name>Mg(2+)</name>
        <dbReference type="ChEBI" id="CHEBI:18420"/>
    </ligand>
</feature>
<dbReference type="SUPFAM" id="SSF53448">
    <property type="entry name" value="Nucleotide-diphospho-sugar transferases"/>
    <property type="match status" value="1"/>
</dbReference>
<evidence type="ECO:0000256" key="7">
    <source>
        <dbReference type="ARBA" id="ARBA00023150"/>
    </source>
</evidence>
<dbReference type="RefSeq" id="WP_236338760.1">
    <property type="nucleotide sequence ID" value="NZ_CAKMMF010000002.1"/>
</dbReference>
<feature type="domain" description="MobA-like NTP transferase" evidence="9">
    <location>
        <begin position="8"/>
        <end position="181"/>
    </location>
</feature>
<proteinExistence type="inferred from homology"/>
<dbReference type="HAMAP" id="MF_00316">
    <property type="entry name" value="MobA"/>
    <property type="match status" value="1"/>
</dbReference>
<dbReference type="Gene3D" id="3.90.550.10">
    <property type="entry name" value="Spore Coat Polysaccharide Biosynthesis Protein SpsA, Chain A"/>
    <property type="match status" value="1"/>
</dbReference>
<feature type="binding site" evidence="8">
    <location>
        <position position="23"/>
    </location>
    <ligand>
        <name>GTP</name>
        <dbReference type="ChEBI" id="CHEBI:37565"/>
    </ligand>
</feature>
<keyword evidence="11" id="KW-1185">Reference proteome</keyword>
<evidence type="ECO:0000256" key="1">
    <source>
        <dbReference type="ARBA" id="ARBA00022490"/>
    </source>
</evidence>
<evidence type="ECO:0000259" key="9">
    <source>
        <dbReference type="Pfam" id="PF12804"/>
    </source>
</evidence>
<keyword evidence="10" id="KW-0548">Nucleotidyltransferase</keyword>
<feature type="binding site" evidence="8">
    <location>
        <position position="77"/>
    </location>
    <ligand>
        <name>GTP</name>
        <dbReference type="ChEBI" id="CHEBI:37565"/>
    </ligand>
</feature>